<dbReference type="AlphaFoldDB" id="A0A410PTT1"/>
<dbReference type="Gene3D" id="1.10.720.30">
    <property type="entry name" value="SAP domain"/>
    <property type="match status" value="1"/>
</dbReference>
<dbReference type="RefSeq" id="WP_128744969.1">
    <property type="nucleotide sequence ID" value="NZ_CP035281.1"/>
</dbReference>
<accession>A0A410PTT1</accession>
<dbReference type="OrthoDB" id="2873014at2"/>
<organism evidence="2 3">
    <name type="scientific">Aminipila luticellarii</name>
    <dbReference type="NCBI Taxonomy" id="2507160"/>
    <lineage>
        <taxon>Bacteria</taxon>
        <taxon>Bacillati</taxon>
        <taxon>Bacillota</taxon>
        <taxon>Clostridia</taxon>
        <taxon>Peptostreptococcales</taxon>
        <taxon>Anaerovoracaceae</taxon>
        <taxon>Aminipila</taxon>
    </lineage>
</organism>
<gene>
    <name evidence="2" type="ORF">EQM06_03220</name>
</gene>
<evidence type="ECO:0000313" key="3">
    <source>
        <dbReference type="Proteomes" id="UP000287601"/>
    </source>
</evidence>
<dbReference type="SUPFAM" id="SSF68906">
    <property type="entry name" value="SAP domain"/>
    <property type="match status" value="1"/>
</dbReference>
<dbReference type="Proteomes" id="UP000287601">
    <property type="component" value="Chromosome"/>
</dbReference>
<dbReference type="InterPro" id="IPR003034">
    <property type="entry name" value="SAP_dom"/>
</dbReference>
<dbReference type="KEGG" id="amij:EQM06_03220"/>
<name>A0A410PTT1_9FIRM</name>
<dbReference type="Pfam" id="PF02037">
    <property type="entry name" value="SAP"/>
    <property type="match status" value="1"/>
</dbReference>
<dbReference type="EMBL" id="CP035281">
    <property type="protein sequence ID" value="QAT42319.1"/>
    <property type="molecule type" value="Genomic_DNA"/>
</dbReference>
<dbReference type="InterPro" id="IPR036361">
    <property type="entry name" value="SAP_dom_sf"/>
</dbReference>
<sequence>MGLFDLFKKKDKTDVAPKVTPVKTSVPESEKKFYQPDSYYTDVVAEGTAFERRVITFEERKKTAVPSKRGLYPAEILLLEYCSKGTYPGPKNGYPGFWWFAYGIRDVGATLKSLEERGYIAWGSVRDAVGGFTVAQLKDLLTSQNMPATGKKADLVERVLSGVPDEALIAAGAQRKYILTETGRLELDENAYVPYMHSVPNKTTEDTGLGMTFNVWSINKLLGTGDKSAWRDVVDEQERKMNQETADRNAAFMHDLKRIAPDEYCKLRTQNQQIAAVQKAREQYDIDKDLSGYIDFWEMVWANGGLKFEGAGWHFELPDLYIKAKRYDDALAFVKRLKVEKPTYAYKADTYIKKIEEMKAKLQRKGGQ</sequence>
<keyword evidence="3" id="KW-1185">Reference proteome</keyword>
<reference evidence="2 3" key="1">
    <citation type="submission" date="2019-01" db="EMBL/GenBank/DDBJ databases">
        <title>Draft genomes of a novel of Aminipila strains.</title>
        <authorList>
            <person name="Ma S."/>
        </authorList>
    </citation>
    <scope>NUCLEOTIDE SEQUENCE [LARGE SCALE GENOMIC DNA]</scope>
    <source>
        <strain evidence="3">JN-39</strain>
    </source>
</reference>
<proteinExistence type="predicted"/>
<evidence type="ECO:0000259" key="1">
    <source>
        <dbReference type="PROSITE" id="PS50800"/>
    </source>
</evidence>
<dbReference type="PROSITE" id="PS50800">
    <property type="entry name" value="SAP"/>
    <property type="match status" value="1"/>
</dbReference>
<feature type="domain" description="SAP" evidence="1">
    <location>
        <begin position="129"/>
        <end position="163"/>
    </location>
</feature>
<protein>
    <recommendedName>
        <fullName evidence="1">SAP domain-containing protein</fullName>
    </recommendedName>
</protein>
<dbReference type="SMART" id="SM00513">
    <property type="entry name" value="SAP"/>
    <property type="match status" value="1"/>
</dbReference>
<evidence type="ECO:0000313" key="2">
    <source>
        <dbReference type="EMBL" id="QAT42319.1"/>
    </source>
</evidence>